<evidence type="ECO:0000313" key="5">
    <source>
        <dbReference type="Proteomes" id="UP000189796"/>
    </source>
</evidence>
<dbReference type="SMART" id="SM00421">
    <property type="entry name" value="HTH_LUXR"/>
    <property type="match status" value="1"/>
</dbReference>
<dbReference type="CDD" id="cd06170">
    <property type="entry name" value="LuxR_C_like"/>
    <property type="match status" value="1"/>
</dbReference>
<organism evidence="4 5">
    <name type="scientific">Bradyrhizobium erythrophlei</name>
    <dbReference type="NCBI Taxonomy" id="1437360"/>
    <lineage>
        <taxon>Bacteria</taxon>
        <taxon>Pseudomonadati</taxon>
        <taxon>Pseudomonadota</taxon>
        <taxon>Alphaproteobacteria</taxon>
        <taxon>Hyphomicrobiales</taxon>
        <taxon>Nitrobacteraceae</taxon>
        <taxon>Bradyrhizobium</taxon>
    </lineage>
</organism>
<dbReference type="InterPro" id="IPR039420">
    <property type="entry name" value="WalR-like"/>
</dbReference>
<feature type="domain" description="PAS" evidence="3">
    <location>
        <begin position="25"/>
        <end position="57"/>
    </location>
</feature>
<dbReference type="PROSITE" id="PS50043">
    <property type="entry name" value="HTH_LUXR_2"/>
    <property type="match status" value="1"/>
</dbReference>
<keyword evidence="1" id="KW-0238">DNA-binding</keyword>
<dbReference type="InterPro" id="IPR016032">
    <property type="entry name" value="Sig_transdc_resp-reg_C-effctor"/>
</dbReference>
<evidence type="ECO:0000259" key="3">
    <source>
        <dbReference type="PROSITE" id="PS50112"/>
    </source>
</evidence>
<evidence type="ECO:0000313" key="4">
    <source>
        <dbReference type="EMBL" id="SHG28827.1"/>
    </source>
</evidence>
<dbReference type="RefSeq" id="WP_172842483.1">
    <property type="nucleotide sequence ID" value="NZ_LT670817.1"/>
</dbReference>
<dbReference type="PANTHER" id="PTHR43214:SF43">
    <property type="entry name" value="TWO-COMPONENT RESPONSE REGULATOR"/>
    <property type="match status" value="1"/>
</dbReference>
<dbReference type="Gene3D" id="3.30.450.20">
    <property type="entry name" value="PAS domain"/>
    <property type="match status" value="1"/>
</dbReference>
<name>A0A1M5IKL3_9BRAD</name>
<dbReference type="PROSITE" id="PS50112">
    <property type="entry name" value="PAS"/>
    <property type="match status" value="1"/>
</dbReference>
<dbReference type="Proteomes" id="UP000189796">
    <property type="component" value="Chromosome I"/>
</dbReference>
<dbReference type="SUPFAM" id="SSF55785">
    <property type="entry name" value="PYP-like sensor domain (PAS domain)"/>
    <property type="match status" value="1"/>
</dbReference>
<feature type="domain" description="HTH luxR-type" evidence="2">
    <location>
        <begin position="166"/>
        <end position="231"/>
    </location>
</feature>
<dbReference type="Gene3D" id="1.10.10.10">
    <property type="entry name" value="Winged helix-like DNA-binding domain superfamily/Winged helix DNA-binding domain"/>
    <property type="match status" value="1"/>
</dbReference>
<dbReference type="CDD" id="cd00130">
    <property type="entry name" value="PAS"/>
    <property type="match status" value="1"/>
</dbReference>
<dbReference type="AlphaFoldDB" id="A0A1M5IKL3"/>
<dbReference type="InterPro" id="IPR000014">
    <property type="entry name" value="PAS"/>
</dbReference>
<reference evidence="4 5" key="1">
    <citation type="submission" date="2016-11" db="EMBL/GenBank/DDBJ databases">
        <authorList>
            <person name="Jaros S."/>
            <person name="Januszkiewicz K."/>
            <person name="Wedrychowicz H."/>
        </authorList>
    </citation>
    <scope>NUCLEOTIDE SEQUENCE [LARGE SCALE GENOMIC DNA]</scope>
    <source>
        <strain evidence="4 5">GAS138</strain>
    </source>
</reference>
<sequence>MTLMLLPDLPKGIRPLVTPIVDTADAAFVMSLDCQFLAWGSRAQQLFGFSPPDVLGRYCYDVLPARDASGRCLCSVNCPMVVGARYGYSVPPSEARICTKQNGAIWVRLSPIVLRAPHGAICAILVLATDVGRYKLAEQLVRWIASRLDAGEDSSTFAAGDAATMLRTCFPDLTQRESEVLWEAVIGKDYHEIATALGMQPTTVRNHLQRILTRLDVHSQRQAVLKAVLALVTPRTGSQAAPSMSRSY</sequence>
<dbReference type="PROSITE" id="PS00622">
    <property type="entry name" value="HTH_LUXR_1"/>
    <property type="match status" value="1"/>
</dbReference>
<protein>
    <submittedName>
        <fullName evidence="4">PAS domain-containing protein</fullName>
    </submittedName>
</protein>
<evidence type="ECO:0000256" key="1">
    <source>
        <dbReference type="ARBA" id="ARBA00023125"/>
    </source>
</evidence>
<dbReference type="Pfam" id="PF00196">
    <property type="entry name" value="GerE"/>
    <property type="match status" value="1"/>
</dbReference>
<gene>
    <name evidence="4" type="ORF">SAMN05443248_1023</name>
</gene>
<dbReference type="InterPro" id="IPR035965">
    <property type="entry name" value="PAS-like_dom_sf"/>
</dbReference>
<dbReference type="GO" id="GO:0006355">
    <property type="term" value="P:regulation of DNA-templated transcription"/>
    <property type="evidence" value="ECO:0007669"/>
    <property type="project" value="InterPro"/>
</dbReference>
<proteinExistence type="predicted"/>
<dbReference type="InterPro" id="IPR036388">
    <property type="entry name" value="WH-like_DNA-bd_sf"/>
</dbReference>
<dbReference type="PRINTS" id="PR00038">
    <property type="entry name" value="HTHLUXR"/>
</dbReference>
<dbReference type="SUPFAM" id="SSF46894">
    <property type="entry name" value="C-terminal effector domain of the bipartite response regulators"/>
    <property type="match status" value="1"/>
</dbReference>
<dbReference type="InterPro" id="IPR000792">
    <property type="entry name" value="Tscrpt_reg_LuxR_C"/>
</dbReference>
<dbReference type="GO" id="GO:0003677">
    <property type="term" value="F:DNA binding"/>
    <property type="evidence" value="ECO:0007669"/>
    <property type="project" value="UniProtKB-KW"/>
</dbReference>
<accession>A0A1M5IKL3</accession>
<dbReference type="EMBL" id="LT670817">
    <property type="protein sequence ID" value="SHG28827.1"/>
    <property type="molecule type" value="Genomic_DNA"/>
</dbReference>
<dbReference type="PANTHER" id="PTHR43214">
    <property type="entry name" value="TWO-COMPONENT RESPONSE REGULATOR"/>
    <property type="match status" value="1"/>
</dbReference>
<evidence type="ECO:0000259" key="2">
    <source>
        <dbReference type="PROSITE" id="PS50043"/>
    </source>
</evidence>